<feature type="transmembrane region" description="Helical" evidence="1">
    <location>
        <begin position="17"/>
        <end position="42"/>
    </location>
</feature>
<evidence type="ECO:0000313" key="3">
    <source>
        <dbReference type="EMBL" id="OVZ89140.1"/>
    </source>
</evidence>
<protein>
    <submittedName>
        <fullName evidence="3">Exotoxin</fullName>
    </submittedName>
</protein>
<reference evidence="3 4" key="1">
    <citation type="submission" date="2017-05" db="EMBL/GenBank/DDBJ databases">
        <title>Whole genome sequencing of Yersinia kristensenii.</title>
        <authorList>
            <person name="Campioni F."/>
        </authorList>
    </citation>
    <scope>NUCLEOTIDE SEQUENCE [LARGE SCALE GENOMIC DNA]</scope>
    <source>
        <strain evidence="3 4">CFSAN060536</strain>
    </source>
</reference>
<dbReference type="GO" id="GO:0009289">
    <property type="term" value="C:pilus"/>
    <property type="evidence" value="ECO:0007669"/>
    <property type="project" value="InterPro"/>
</dbReference>
<gene>
    <name evidence="3" type="ORF">CBW57_03610</name>
</gene>
<dbReference type="PANTHER" id="PTHR33420:SF34">
    <property type="entry name" value="MINOR FIMBRIAL SUBUNIT"/>
    <property type="match status" value="1"/>
</dbReference>
<comment type="caution">
    <text evidence="3">The sequence shown here is derived from an EMBL/GenBank/DDBJ whole genome shotgun (WGS) entry which is preliminary data.</text>
</comment>
<feature type="domain" description="Fimbrial-type adhesion" evidence="2">
    <location>
        <begin position="50"/>
        <end position="182"/>
    </location>
</feature>
<name>A0A209A8Z0_YERIN</name>
<keyword evidence="1" id="KW-0472">Membrane</keyword>
<evidence type="ECO:0000256" key="1">
    <source>
        <dbReference type="SAM" id="Phobius"/>
    </source>
</evidence>
<keyword evidence="1" id="KW-1133">Transmembrane helix</keyword>
<proteinExistence type="predicted"/>
<dbReference type="Gene3D" id="2.60.40.1090">
    <property type="entry name" value="Fimbrial-type adhesion domain"/>
    <property type="match status" value="1"/>
</dbReference>
<dbReference type="SUPFAM" id="SSF49401">
    <property type="entry name" value="Bacterial adhesins"/>
    <property type="match status" value="1"/>
</dbReference>
<dbReference type="PANTHER" id="PTHR33420">
    <property type="entry name" value="FIMBRIAL SUBUNIT ELFA-RELATED"/>
    <property type="match status" value="1"/>
</dbReference>
<dbReference type="InterPro" id="IPR000259">
    <property type="entry name" value="Adhesion_dom_fimbrial"/>
</dbReference>
<dbReference type="InterPro" id="IPR036937">
    <property type="entry name" value="Adhesion_dom_fimbrial_sf"/>
</dbReference>
<sequence>MTVVCRGIVTRRAMTSIFGMTVIVGTTAAVMTMLLSSSAWALNKSATVNVSVNIFAAPPCVINSNSTITVNFGDDLLTTGINGTNYMQPVNYTLNCTAAASNSLKMSIKGNGTVPDANVLSTSNTGLGIKLMNNGQPLALNSTFNFTYPNAPVLQAVPVKQTSAALSTGYFSATATMVVEYQ</sequence>
<dbReference type="InterPro" id="IPR008966">
    <property type="entry name" value="Adhesion_dom_sf"/>
</dbReference>
<keyword evidence="1" id="KW-0812">Transmembrane</keyword>
<organism evidence="3 4">
    <name type="scientific">Yersinia intermedia</name>
    <dbReference type="NCBI Taxonomy" id="631"/>
    <lineage>
        <taxon>Bacteria</taxon>
        <taxon>Pseudomonadati</taxon>
        <taxon>Pseudomonadota</taxon>
        <taxon>Gammaproteobacteria</taxon>
        <taxon>Enterobacterales</taxon>
        <taxon>Yersiniaceae</taxon>
        <taxon>Yersinia</taxon>
    </lineage>
</organism>
<dbReference type="RefSeq" id="WP_050086450.1">
    <property type="nucleotide sequence ID" value="NZ_CBCPKE010000007.1"/>
</dbReference>
<accession>A0A209A8Z0</accession>
<dbReference type="Proteomes" id="UP000196440">
    <property type="component" value="Unassembled WGS sequence"/>
</dbReference>
<dbReference type="AlphaFoldDB" id="A0A209A8Z0"/>
<dbReference type="GO" id="GO:0043709">
    <property type="term" value="P:cell adhesion involved in single-species biofilm formation"/>
    <property type="evidence" value="ECO:0007669"/>
    <property type="project" value="TreeGrafter"/>
</dbReference>
<dbReference type="Pfam" id="PF00419">
    <property type="entry name" value="Fimbrial"/>
    <property type="match status" value="1"/>
</dbReference>
<evidence type="ECO:0000313" key="4">
    <source>
        <dbReference type="Proteomes" id="UP000196440"/>
    </source>
</evidence>
<dbReference type="EMBL" id="NHOI01000004">
    <property type="protein sequence ID" value="OVZ89140.1"/>
    <property type="molecule type" value="Genomic_DNA"/>
</dbReference>
<evidence type="ECO:0000259" key="2">
    <source>
        <dbReference type="Pfam" id="PF00419"/>
    </source>
</evidence>
<dbReference type="InterPro" id="IPR050263">
    <property type="entry name" value="Bact_Fimbrial_Adh_Pro"/>
</dbReference>